<proteinExistence type="predicted"/>
<gene>
    <name evidence="1" type="ordered locus">VCM66_0644</name>
</gene>
<dbReference type="AlphaFoldDB" id="C3LSU1"/>
<reference evidence="1 2" key="1">
    <citation type="journal article" date="2008" name="PLoS ONE">
        <title>A recalibrated molecular clock and independent origins for the cholera pandemic clones.</title>
        <authorList>
            <person name="Feng L."/>
            <person name="Reeves P.R."/>
            <person name="Lan R."/>
            <person name="Ren Y."/>
            <person name="Gao C."/>
            <person name="Zhou Z."/>
            <person name="Ren Y."/>
            <person name="Cheng J."/>
            <person name="Wang W."/>
            <person name="Wang J."/>
            <person name="Qian W."/>
            <person name="Li D."/>
            <person name="Wang L."/>
        </authorList>
    </citation>
    <scope>NUCLEOTIDE SEQUENCE [LARGE SCALE GENOMIC DNA]</scope>
    <source>
        <strain evidence="1 2">M66-2</strain>
    </source>
</reference>
<dbReference type="HOGENOM" id="CLU_3399033_0_0_6"/>
<dbReference type="EMBL" id="CP001233">
    <property type="protein sequence ID" value="ACP04967.1"/>
    <property type="molecule type" value="Genomic_DNA"/>
</dbReference>
<sequence>MDGFFAISLQRNIAQKNGSQIGSHFRFQSGD</sequence>
<evidence type="ECO:0000313" key="1">
    <source>
        <dbReference type="EMBL" id="ACP04967.1"/>
    </source>
</evidence>
<name>C3LSU1_VIBCM</name>
<dbReference type="Proteomes" id="UP000001217">
    <property type="component" value="Chromosome I"/>
</dbReference>
<accession>C3LSU1</accession>
<protein>
    <submittedName>
        <fullName evidence="1">Uncharacterized protein</fullName>
    </submittedName>
</protein>
<organism evidence="1 2">
    <name type="scientific">Vibrio cholerae serotype O1 (strain M66-2)</name>
    <dbReference type="NCBI Taxonomy" id="579112"/>
    <lineage>
        <taxon>Bacteria</taxon>
        <taxon>Pseudomonadati</taxon>
        <taxon>Pseudomonadota</taxon>
        <taxon>Gammaproteobacteria</taxon>
        <taxon>Vibrionales</taxon>
        <taxon>Vibrionaceae</taxon>
        <taxon>Vibrio</taxon>
    </lineage>
</organism>
<evidence type="ECO:0000313" key="2">
    <source>
        <dbReference type="Proteomes" id="UP000001217"/>
    </source>
</evidence>
<dbReference type="KEGG" id="vcm:VCM66_0644"/>